<sequence>MASDDGRGDAGGAEGAENGNHLLLQSLETEVLSLRKSRDEQEETTASLLAELQRRCDKVIELEVNLDQERARADRLARERTEEEEALSGELRDIMATVTVGSDVSDTPAAAAAAAPASPAAGNDLPFDSESIERQQAADKTAVGREPGQAPPEDGGGGGGGAIASASGIFSEWRLGRVRGGRATDDDRNGNNAGTGGGKPGPASETKATEDQENQKNSADGPGGDGQKGSSNGGGGGAREQAAGALRARVVELELQRAEAADEMREKTDRSIRLEVQVEQLKNIVQSLSHASSREETQGWGQGSATTTRIQGTVDLDPLLRDVPGVNPSVLLLLHRTPWADVVLEGIRKEEACFEWQGKDR</sequence>
<reference evidence="3 4" key="1">
    <citation type="journal article" date="2010" name="Nature">
        <title>The Ectocarpus genome and the independent evolution of multicellularity in brown algae.</title>
        <authorList>
            <person name="Cock J.M."/>
            <person name="Sterck L."/>
            <person name="Rouze P."/>
            <person name="Scornet D."/>
            <person name="Allen A.E."/>
            <person name="Amoutzias G."/>
            <person name="Anthouard V."/>
            <person name="Artiguenave F."/>
            <person name="Aury J.M."/>
            <person name="Badger J.H."/>
            <person name="Beszteri B."/>
            <person name="Billiau K."/>
            <person name="Bonnet E."/>
            <person name="Bothwell J.H."/>
            <person name="Bowler C."/>
            <person name="Boyen C."/>
            <person name="Brownlee C."/>
            <person name="Carrano C.J."/>
            <person name="Charrier B."/>
            <person name="Cho G.Y."/>
            <person name="Coelho S.M."/>
            <person name="Collen J."/>
            <person name="Corre E."/>
            <person name="Da Silva C."/>
            <person name="Delage L."/>
            <person name="Delaroque N."/>
            <person name="Dittami S.M."/>
            <person name="Doulbeau S."/>
            <person name="Elias M."/>
            <person name="Farnham G."/>
            <person name="Gachon C.M."/>
            <person name="Gschloessl B."/>
            <person name="Heesch S."/>
            <person name="Jabbari K."/>
            <person name="Jubin C."/>
            <person name="Kawai H."/>
            <person name="Kimura K."/>
            <person name="Kloareg B."/>
            <person name="Kupper F.C."/>
            <person name="Lang D."/>
            <person name="Le Bail A."/>
            <person name="Leblanc C."/>
            <person name="Lerouge P."/>
            <person name="Lohr M."/>
            <person name="Lopez P.J."/>
            <person name="Martens C."/>
            <person name="Maumus F."/>
            <person name="Michel G."/>
            <person name="Miranda-Saavedra D."/>
            <person name="Morales J."/>
            <person name="Moreau H."/>
            <person name="Motomura T."/>
            <person name="Nagasato C."/>
            <person name="Napoli C.A."/>
            <person name="Nelson D.R."/>
            <person name="Nyvall-Collen P."/>
            <person name="Peters A.F."/>
            <person name="Pommier C."/>
            <person name="Potin P."/>
            <person name="Poulain J."/>
            <person name="Quesneville H."/>
            <person name="Read B."/>
            <person name="Rensing S.A."/>
            <person name="Ritter A."/>
            <person name="Rousvoal S."/>
            <person name="Samanta M."/>
            <person name="Samson G."/>
            <person name="Schroeder D.C."/>
            <person name="Segurens B."/>
            <person name="Strittmatter M."/>
            <person name="Tonon T."/>
            <person name="Tregear J.W."/>
            <person name="Valentin K."/>
            <person name="von Dassow P."/>
            <person name="Yamagishi T."/>
            <person name="Van de Peer Y."/>
            <person name="Wincker P."/>
        </authorList>
    </citation>
    <scope>NUCLEOTIDE SEQUENCE [LARGE SCALE GENOMIC DNA]</scope>
    <source>
        <strain evidence="4">Ec32 / CCAP1310/4</strain>
    </source>
</reference>
<evidence type="ECO:0000256" key="1">
    <source>
        <dbReference type="SAM" id="Coils"/>
    </source>
</evidence>
<name>D7FLV6_ECTSI</name>
<feature type="region of interest" description="Disordered" evidence="2">
    <location>
        <begin position="106"/>
        <end position="243"/>
    </location>
</feature>
<dbReference type="InParanoid" id="D7FLV6"/>
<keyword evidence="1" id="KW-0175">Coiled coil</keyword>
<dbReference type="OrthoDB" id="10563807at2759"/>
<protein>
    <submittedName>
        <fullName evidence="3">Uncharacterized protein</fullName>
    </submittedName>
</protein>
<dbReference type="Proteomes" id="UP000002630">
    <property type="component" value="Unassembled WGS sequence"/>
</dbReference>
<feature type="coiled-coil region" evidence="1">
    <location>
        <begin position="243"/>
        <end position="270"/>
    </location>
</feature>
<evidence type="ECO:0000313" key="4">
    <source>
        <dbReference type="Proteomes" id="UP000002630"/>
    </source>
</evidence>
<feature type="compositionally biased region" description="Gly residues" evidence="2">
    <location>
        <begin position="221"/>
        <end position="238"/>
    </location>
</feature>
<proteinExistence type="predicted"/>
<feature type="region of interest" description="Disordered" evidence="2">
    <location>
        <begin position="1"/>
        <end position="22"/>
    </location>
</feature>
<evidence type="ECO:0000256" key="2">
    <source>
        <dbReference type="SAM" id="MobiDB-lite"/>
    </source>
</evidence>
<feature type="compositionally biased region" description="Low complexity" evidence="2">
    <location>
        <begin position="108"/>
        <end position="121"/>
    </location>
</feature>
<dbReference type="AlphaFoldDB" id="D7FLV6"/>
<feature type="compositionally biased region" description="Basic and acidic residues" evidence="2">
    <location>
        <begin position="67"/>
        <end position="81"/>
    </location>
</feature>
<accession>D7FLV6</accession>
<feature type="region of interest" description="Disordered" evidence="2">
    <location>
        <begin position="67"/>
        <end position="93"/>
    </location>
</feature>
<evidence type="ECO:0000313" key="3">
    <source>
        <dbReference type="EMBL" id="CBJ29792.1"/>
    </source>
</evidence>
<keyword evidence="4" id="KW-1185">Reference proteome</keyword>
<organism evidence="3 4">
    <name type="scientific">Ectocarpus siliculosus</name>
    <name type="common">Brown alga</name>
    <name type="synonym">Conferva siliculosa</name>
    <dbReference type="NCBI Taxonomy" id="2880"/>
    <lineage>
        <taxon>Eukaryota</taxon>
        <taxon>Sar</taxon>
        <taxon>Stramenopiles</taxon>
        <taxon>Ochrophyta</taxon>
        <taxon>PX clade</taxon>
        <taxon>Phaeophyceae</taxon>
        <taxon>Ectocarpales</taxon>
        <taxon>Ectocarpaceae</taxon>
        <taxon>Ectocarpus</taxon>
    </lineage>
</organism>
<dbReference type="EMBL" id="FN649760">
    <property type="protein sequence ID" value="CBJ29792.1"/>
    <property type="molecule type" value="Genomic_DNA"/>
</dbReference>
<gene>
    <name evidence="3" type="ORF">Esi_0161_0061</name>
</gene>